<evidence type="ECO:0000256" key="7">
    <source>
        <dbReference type="ARBA" id="ARBA00022737"/>
    </source>
</evidence>
<dbReference type="InterPro" id="IPR036388">
    <property type="entry name" value="WH-like_DNA-bd_sf"/>
</dbReference>
<comment type="similarity">
    <text evidence="3">Belongs to the disease resistance NB-LRR family.</text>
</comment>
<proteinExistence type="inferred from homology"/>
<evidence type="ECO:0000259" key="13">
    <source>
        <dbReference type="Pfam" id="PF23598"/>
    </source>
</evidence>
<dbReference type="GO" id="GO:0009626">
    <property type="term" value="P:plant-type hypersensitive response"/>
    <property type="evidence" value="ECO:0007669"/>
    <property type="project" value="UniProtKB-KW"/>
</dbReference>
<accession>A0AAP0CD69</accession>
<dbReference type="FunFam" id="3.40.50.300:FF:001091">
    <property type="entry name" value="Probable disease resistance protein At1g61300"/>
    <property type="match status" value="1"/>
</dbReference>
<dbReference type="AlphaFoldDB" id="A0AAP0CD69"/>
<feature type="domain" description="Disease resistance protein winged helix" evidence="12">
    <location>
        <begin position="461"/>
        <end position="530"/>
    </location>
</feature>
<dbReference type="Pfam" id="PF23598">
    <property type="entry name" value="LRR_14"/>
    <property type="match status" value="1"/>
</dbReference>
<evidence type="ECO:0000259" key="12">
    <source>
        <dbReference type="Pfam" id="PF23559"/>
    </source>
</evidence>
<comment type="function">
    <text evidence="1">Confers resistance to late blight (Phytophthora infestans) races carrying the avirulence gene Avr1. Resistance proteins guard the plant against pathogens that contain an appropriate avirulence protein via an indirect interaction with this avirulence protein. That triggers a defense system including the hypersensitive response, which restricts the pathogen growth.</text>
</comment>
<dbReference type="InterPro" id="IPR042197">
    <property type="entry name" value="Apaf_helical"/>
</dbReference>
<dbReference type="Pfam" id="PF23559">
    <property type="entry name" value="WHD_DRP"/>
    <property type="match status" value="1"/>
</dbReference>
<evidence type="ECO:0000256" key="4">
    <source>
        <dbReference type="ARBA" id="ARBA00022490"/>
    </source>
</evidence>
<dbReference type="PRINTS" id="PR00364">
    <property type="entry name" value="DISEASERSIST"/>
</dbReference>
<dbReference type="Proteomes" id="UP001408789">
    <property type="component" value="Unassembled WGS sequence"/>
</dbReference>
<dbReference type="PANTHER" id="PTHR23155">
    <property type="entry name" value="DISEASE RESISTANCE PROTEIN RP"/>
    <property type="match status" value="1"/>
</dbReference>
<dbReference type="Gene3D" id="3.80.10.10">
    <property type="entry name" value="Ribonuclease Inhibitor"/>
    <property type="match status" value="1"/>
</dbReference>
<reference evidence="14 15" key="1">
    <citation type="submission" date="2024-04" db="EMBL/GenBank/DDBJ databases">
        <title>The reference genome of an endangered Asteraceae, Deinandra increscens subsp. villosa, native to the Central Coast of California.</title>
        <authorList>
            <person name="Guilliams M."/>
            <person name="Hasenstab-Lehman K."/>
            <person name="Meyer R."/>
            <person name="Mcevoy S."/>
        </authorList>
    </citation>
    <scope>NUCLEOTIDE SEQUENCE [LARGE SCALE GENOMIC DNA]</scope>
    <source>
        <tissue evidence="14">Leaf</tissue>
    </source>
</reference>
<dbReference type="GO" id="GO:0043531">
    <property type="term" value="F:ADP binding"/>
    <property type="evidence" value="ECO:0007669"/>
    <property type="project" value="InterPro"/>
</dbReference>
<dbReference type="Gene3D" id="1.10.8.430">
    <property type="entry name" value="Helical domain of apoptotic protease-activating factors"/>
    <property type="match status" value="1"/>
</dbReference>
<evidence type="ECO:0000256" key="2">
    <source>
        <dbReference type="ARBA" id="ARBA00004496"/>
    </source>
</evidence>
<comment type="subcellular location">
    <subcellularLocation>
        <location evidence="2">Cytoplasm</location>
    </subcellularLocation>
</comment>
<dbReference type="Gene3D" id="3.40.50.300">
    <property type="entry name" value="P-loop containing nucleotide triphosphate hydrolases"/>
    <property type="match status" value="1"/>
</dbReference>
<dbReference type="Pfam" id="PF00931">
    <property type="entry name" value="NB-ARC"/>
    <property type="match status" value="1"/>
</dbReference>
<keyword evidence="10" id="KW-0067">ATP-binding</keyword>
<dbReference type="FunFam" id="1.10.10.10:FF:000322">
    <property type="entry name" value="Probable disease resistance protein At1g63360"/>
    <property type="match status" value="1"/>
</dbReference>
<feature type="domain" description="Disease resistance R13L4/SHOC-2-like LRR" evidence="13">
    <location>
        <begin position="596"/>
        <end position="794"/>
    </location>
</feature>
<dbReference type="GO" id="GO:0051607">
    <property type="term" value="P:defense response to virus"/>
    <property type="evidence" value="ECO:0007669"/>
    <property type="project" value="UniProtKB-ARBA"/>
</dbReference>
<name>A0AAP0CD69_9ASTR</name>
<evidence type="ECO:0000313" key="15">
    <source>
        <dbReference type="Proteomes" id="UP001408789"/>
    </source>
</evidence>
<dbReference type="InterPro" id="IPR002182">
    <property type="entry name" value="NB-ARC"/>
</dbReference>
<dbReference type="SUPFAM" id="SSF52058">
    <property type="entry name" value="L domain-like"/>
    <property type="match status" value="1"/>
</dbReference>
<keyword evidence="4" id="KW-0963">Cytoplasm</keyword>
<keyword evidence="9" id="KW-0611">Plant defense</keyword>
<dbReference type="PANTHER" id="PTHR23155:SF1152">
    <property type="entry name" value="AAA+ ATPASE DOMAIN-CONTAINING PROTEIN"/>
    <property type="match status" value="1"/>
</dbReference>
<dbReference type="InterPro" id="IPR032675">
    <property type="entry name" value="LRR_dom_sf"/>
</dbReference>
<evidence type="ECO:0000256" key="9">
    <source>
        <dbReference type="ARBA" id="ARBA00022821"/>
    </source>
</evidence>
<keyword evidence="5" id="KW-0433">Leucine-rich repeat</keyword>
<organism evidence="14 15">
    <name type="scientific">Deinandra increscens subsp. villosa</name>
    <dbReference type="NCBI Taxonomy" id="3103831"/>
    <lineage>
        <taxon>Eukaryota</taxon>
        <taxon>Viridiplantae</taxon>
        <taxon>Streptophyta</taxon>
        <taxon>Embryophyta</taxon>
        <taxon>Tracheophyta</taxon>
        <taxon>Spermatophyta</taxon>
        <taxon>Magnoliopsida</taxon>
        <taxon>eudicotyledons</taxon>
        <taxon>Gunneridae</taxon>
        <taxon>Pentapetalae</taxon>
        <taxon>asterids</taxon>
        <taxon>campanulids</taxon>
        <taxon>Asterales</taxon>
        <taxon>Asteraceae</taxon>
        <taxon>Asteroideae</taxon>
        <taxon>Heliantheae alliance</taxon>
        <taxon>Madieae</taxon>
        <taxon>Madiinae</taxon>
        <taxon>Deinandra</taxon>
    </lineage>
</organism>
<gene>
    <name evidence="14" type="ORF">SSX86_028545</name>
</gene>
<evidence type="ECO:0000256" key="8">
    <source>
        <dbReference type="ARBA" id="ARBA00022741"/>
    </source>
</evidence>
<evidence type="ECO:0000256" key="5">
    <source>
        <dbReference type="ARBA" id="ARBA00022614"/>
    </source>
</evidence>
<dbReference type="InterPro" id="IPR055414">
    <property type="entry name" value="LRR_R13L4/SHOC2-like"/>
</dbReference>
<evidence type="ECO:0000256" key="3">
    <source>
        <dbReference type="ARBA" id="ARBA00008894"/>
    </source>
</evidence>
<keyword evidence="6" id="KW-0381">Hypersensitive response</keyword>
<protein>
    <recommendedName>
        <fullName evidence="16">NB-ARC domain-containing protein</fullName>
    </recommendedName>
</protein>
<keyword evidence="15" id="KW-1185">Reference proteome</keyword>
<dbReference type="InterPro" id="IPR027417">
    <property type="entry name" value="P-loop_NTPase"/>
</dbReference>
<keyword evidence="7" id="KW-0677">Repeat</keyword>
<dbReference type="Gene3D" id="1.20.5.4130">
    <property type="match status" value="1"/>
</dbReference>
<comment type="caution">
    <text evidence="14">The sequence shown here is derived from an EMBL/GenBank/DDBJ whole genome shotgun (WGS) entry which is preliminary data.</text>
</comment>
<keyword evidence="8" id="KW-0547">Nucleotide-binding</keyword>
<dbReference type="EMBL" id="JBCNJP010000027">
    <property type="protein sequence ID" value="KAK9051917.1"/>
    <property type="molecule type" value="Genomic_DNA"/>
</dbReference>
<dbReference type="InterPro" id="IPR058922">
    <property type="entry name" value="WHD_DRP"/>
</dbReference>
<evidence type="ECO:0000313" key="14">
    <source>
        <dbReference type="EMBL" id="KAK9051917.1"/>
    </source>
</evidence>
<sequence>MTYTGIELFMENLEMVIYRNDNPVVNNHPLFLSKRSEIQLLYEELSSMTQTLFVEKENVLNELEEVRNVKKRFKDLVEEVHNIVGLFVYIANFKSKYPSSSIKSVLSSYLDFKNVMRSHKFIKTEWAKSVESSHTYKCSLDLKNVMTSHKLIKKEFVKILDNLKMDSSPSINRMKTKPPVSSVGISRTKTPVRTEKVLEEFVVGLKRDAGLIRDKLVEDQKQLDVVSIVGMGGIGKTTLATKVFNDPFVVYHFHVRAWATVSQTYEKQDLLIQILASIGVEIDPDQGDNYSHLRGMLHKRLMDKRYLIVIDDIWSTEAWDDLKPYFPNGNSGSRILLTSRLKEVPLHAKSHGFIHHLEYLTDEESWELLCNKVFRGADCPRWLIESGMLIAKNCHGLPLAVVVISGVLAKESLTKDSWEKVADSVSSYIVSDQTGCVDILALSYDHLPPHLKDCFLYLGAFPEDHKFQVRRLIWLWMAEGFIQQVGNRSLEETGEEYLQELVDRNLVNVADRKFNGAIKACSVHDVLRELCLEKARQEDFCLKINMGIRRLASMRPRRIFTNVDFFANNYLDRPHPRVRTLLCLHNGGSIINITLNHFYTYPLLMVLDIQKCKLADFPEAIELLVHLRYLAFWYIRGFPSSLCNLVSLQTLIIKSVTSLWLPNTVSNLVNLRHLKSNKDIYFGSIEKPINLQTVSTVKLGNGAGSWVKNIPCIKTLKAMTRAQDDHDFESLSSLETLVWVNIGLKGLLFDKPEYPKIHLRLPASLRKLSLTGCYLPWSDISILQSLPNLEVLKILDNAFLGPKWETGEYVFQQLKYLKLQGLEIQNWEASSINFPCLRRLVLDRCELLEEIPLELGDIPTLELIDVDDYNNFVIESLDIIWEEQQNLGNYDLKINVRRRWTPNFSIGNRKRFDFIKRRWKTFLIENEAKFDFGDGCIKTN</sequence>
<feature type="domain" description="NB-ARC" evidence="11">
    <location>
        <begin position="212"/>
        <end position="377"/>
    </location>
</feature>
<dbReference type="GO" id="GO:0005524">
    <property type="term" value="F:ATP binding"/>
    <property type="evidence" value="ECO:0007669"/>
    <property type="project" value="UniProtKB-KW"/>
</dbReference>
<evidence type="ECO:0000259" key="11">
    <source>
        <dbReference type="Pfam" id="PF00931"/>
    </source>
</evidence>
<dbReference type="Gene3D" id="1.10.10.10">
    <property type="entry name" value="Winged helix-like DNA-binding domain superfamily/Winged helix DNA-binding domain"/>
    <property type="match status" value="1"/>
</dbReference>
<dbReference type="InterPro" id="IPR044974">
    <property type="entry name" value="Disease_R_plants"/>
</dbReference>
<dbReference type="SUPFAM" id="SSF52540">
    <property type="entry name" value="P-loop containing nucleoside triphosphate hydrolases"/>
    <property type="match status" value="1"/>
</dbReference>
<evidence type="ECO:0008006" key="16">
    <source>
        <dbReference type="Google" id="ProtNLM"/>
    </source>
</evidence>
<evidence type="ECO:0000256" key="10">
    <source>
        <dbReference type="ARBA" id="ARBA00022840"/>
    </source>
</evidence>
<evidence type="ECO:0000256" key="6">
    <source>
        <dbReference type="ARBA" id="ARBA00022667"/>
    </source>
</evidence>
<evidence type="ECO:0000256" key="1">
    <source>
        <dbReference type="ARBA" id="ARBA00002074"/>
    </source>
</evidence>